<dbReference type="RefSeq" id="WP_141893522.1">
    <property type="nucleotide sequence ID" value="NZ_BAABLH010000005.1"/>
</dbReference>
<evidence type="ECO:0000313" key="2">
    <source>
        <dbReference type="Proteomes" id="UP000320235"/>
    </source>
</evidence>
<dbReference type="Proteomes" id="UP000320235">
    <property type="component" value="Unassembled WGS sequence"/>
</dbReference>
<name>A0A543FM66_9MICO</name>
<dbReference type="AlphaFoldDB" id="A0A543FM66"/>
<evidence type="ECO:0000313" key="1">
    <source>
        <dbReference type="EMBL" id="TQM34967.1"/>
    </source>
</evidence>
<organism evidence="1 2">
    <name type="scientific">Microbacterium kyungheense</name>
    <dbReference type="NCBI Taxonomy" id="1263636"/>
    <lineage>
        <taxon>Bacteria</taxon>
        <taxon>Bacillati</taxon>
        <taxon>Actinomycetota</taxon>
        <taxon>Actinomycetes</taxon>
        <taxon>Micrococcales</taxon>
        <taxon>Microbacteriaceae</taxon>
        <taxon>Microbacterium</taxon>
    </lineage>
</organism>
<sequence>MGREDVLAWVESPLQLVGAAEWAAAHSAIVPVAGRLTPQISATAEALVARGACFGALEPYLGIPWSLLARHGHWLVGDGFSGQFRFAAAVLRPRSVTFLDDGAHAVAYADTLLGRRPYERPNVRERGFTTLMAPFAAELVHRRAGARRAGMFTAFDLGADRVDALADQGFGVRCHDFSWTRSTAPAAPELGRRIVLGSALPVDGRMLLVDYLRWVRRAAADGAVYLPHRRESAEQLGAVATVPGLRVHETGLPVELVLAGAREPLEVLTLPSSTTTTLPLVLAGTGAVVRTVRATSSRVDREPSTRGHGAVA</sequence>
<reference evidence="1 2" key="1">
    <citation type="submission" date="2019-06" db="EMBL/GenBank/DDBJ databases">
        <title>Sequencing the genomes of 1000 actinobacteria strains.</title>
        <authorList>
            <person name="Klenk H.-P."/>
        </authorList>
    </citation>
    <scope>NUCLEOTIDE SEQUENCE [LARGE SCALE GENOMIC DNA]</scope>
    <source>
        <strain evidence="1 2">DSM 105492</strain>
    </source>
</reference>
<protein>
    <submittedName>
        <fullName evidence="1">Uncharacterized protein</fullName>
    </submittedName>
</protein>
<gene>
    <name evidence="1" type="ORF">FB391_1263</name>
</gene>
<dbReference type="EMBL" id="VFPE01000001">
    <property type="protein sequence ID" value="TQM34967.1"/>
    <property type="molecule type" value="Genomic_DNA"/>
</dbReference>
<comment type="caution">
    <text evidence="1">The sequence shown here is derived from an EMBL/GenBank/DDBJ whole genome shotgun (WGS) entry which is preliminary data.</text>
</comment>
<accession>A0A543FM66</accession>
<dbReference type="OrthoDB" id="3511915at2"/>
<proteinExistence type="predicted"/>
<keyword evidence="2" id="KW-1185">Reference proteome</keyword>